<dbReference type="EMBL" id="KI392503">
    <property type="protein sequence ID" value="ERN15309.1"/>
    <property type="molecule type" value="Genomic_DNA"/>
</dbReference>
<dbReference type="AlphaFoldDB" id="U5CYQ7"/>
<feature type="non-terminal residue" evidence="1">
    <location>
        <position position="1"/>
    </location>
</feature>
<sequence>LAAIGYDVSDDDKVLYLLGGLGEGYDVFVTSALSRPATPGFNEPYPLLLQHEVLFRKNQLKAKEDNNDVLNVNSYNLTLLLEAVEEEGTIIYAGITIGHKDTVPREFYQCCTGLQKPTSPLYVSYGEKGIIPLP</sequence>
<gene>
    <name evidence="1" type="ORF">AMTR_s00036p00071800</name>
</gene>
<reference evidence="2" key="1">
    <citation type="journal article" date="2013" name="Science">
        <title>The Amborella genome and the evolution of flowering plants.</title>
        <authorList>
            <consortium name="Amborella Genome Project"/>
        </authorList>
    </citation>
    <scope>NUCLEOTIDE SEQUENCE [LARGE SCALE GENOMIC DNA]</scope>
</reference>
<evidence type="ECO:0000313" key="2">
    <source>
        <dbReference type="Proteomes" id="UP000017836"/>
    </source>
</evidence>
<proteinExistence type="predicted"/>
<feature type="non-terminal residue" evidence="1">
    <location>
        <position position="134"/>
    </location>
</feature>
<dbReference type="Gramene" id="ERN15309">
    <property type="protein sequence ID" value="ERN15309"/>
    <property type="gene ID" value="AMTR_s00036p00071800"/>
</dbReference>
<accession>U5CYQ7</accession>
<dbReference type="HOGENOM" id="CLU_1901583_0_0_1"/>
<name>U5CYQ7_AMBTC</name>
<protein>
    <submittedName>
        <fullName evidence="1">Uncharacterized protein</fullName>
    </submittedName>
</protein>
<organism evidence="1 2">
    <name type="scientific">Amborella trichopoda</name>
    <dbReference type="NCBI Taxonomy" id="13333"/>
    <lineage>
        <taxon>Eukaryota</taxon>
        <taxon>Viridiplantae</taxon>
        <taxon>Streptophyta</taxon>
        <taxon>Embryophyta</taxon>
        <taxon>Tracheophyta</taxon>
        <taxon>Spermatophyta</taxon>
        <taxon>Magnoliopsida</taxon>
        <taxon>Amborellales</taxon>
        <taxon>Amborellaceae</taxon>
        <taxon>Amborella</taxon>
    </lineage>
</organism>
<evidence type="ECO:0000313" key="1">
    <source>
        <dbReference type="EMBL" id="ERN15309.1"/>
    </source>
</evidence>
<dbReference type="Proteomes" id="UP000017836">
    <property type="component" value="Unassembled WGS sequence"/>
</dbReference>
<keyword evidence="2" id="KW-1185">Reference proteome</keyword>